<organism evidence="1">
    <name type="scientific">Cnaphalocrocis medinalis granulovirus</name>
    <dbReference type="NCBI Taxonomy" id="1750712"/>
    <lineage>
        <taxon>Viruses</taxon>
        <taxon>Viruses incertae sedis</taxon>
        <taxon>Naldaviricetes</taxon>
        <taxon>Lefavirales</taxon>
        <taxon>Baculoviridae</taxon>
        <taxon>Betabaculovirus</taxon>
        <taxon>Betabaculovirus cnamedinalis</taxon>
    </lineage>
</organism>
<reference evidence="1" key="1">
    <citation type="journal article" date="2016" name="PLoS ONE">
        <title>Genome of Cnaphalocrocis medinalis Granulovirus, the First Crambidae-Infecting Betabaculovirus Isolated from Rice Leaffolder to Sequenced.</title>
        <authorList>
            <person name="Han G."/>
            <person name="Xu J."/>
            <person name="Liu Q."/>
            <person name="Li C."/>
            <person name="Xu H."/>
            <person name="Lu Z."/>
        </authorList>
    </citation>
    <scope>NUCLEOTIDE SEQUENCE</scope>
</reference>
<sequence length="133" mass="15310">MWSCVLYDLDECELPVDLIPKTDNSLHNHCMYISYMSMFYMLTVQPLSSSIVLCVTNITQNKLLIDYVNLGCKIASLVIYKKYNVKCIIFDKYDDDNSVACLVVVNQYVTNCILNKIDSVNVKIVKIFINRSM</sequence>
<dbReference type="EMBL" id="KP658210">
    <property type="protein sequence ID" value="ALN42036.1"/>
    <property type="molecule type" value="Genomic_DNA"/>
</dbReference>
<name>A0A0X9DWB8_9BBAC</name>
<protein>
    <submittedName>
        <fullName evidence="1">Rr1</fullName>
    </submittedName>
</protein>
<evidence type="ECO:0000313" key="1">
    <source>
        <dbReference type="EMBL" id="ALN42036.1"/>
    </source>
</evidence>
<accession>A0A0X9DWB8</accession>
<proteinExistence type="predicted"/>